<organism evidence="3 4">
    <name type="scientific">Virgisporangium aliadipatigenens</name>
    <dbReference type="NCBI Taxonomy" id="741659"/>
    <lineage>
        <taxon>Bacteria</taxon>
        <taxon>Bacillati</taxon>
        <taxon>Actinomycetota</taxon>
        <taxon>Actinomycetes</taxon>
        <taxon>Micromonosporales</taxon>
        <taxon>Micromonosporaceae</taxon>
        <taxon>Virgisporangium</taxon>
    </lineage>
</organism>
<evidence type="ECO:0000313" key="4">
    <source>
        <dbReference type="Proteomes" id="UP000619260"/>
    </source>
</evidence>
<evidence type="ECO:0000259" key="2">
    <source>
        <dbReference type="Pfam" id="PF13243"/>
    </source>
</evidence>
<dbReference type="UniPathway" id="UPA00337"/>
<feature type="compositionally biased region" description="Low complexity" evidence="1">
    <location>
        <begin position="304"/>
        <end position="324"/>
    </location>
</feature>
<sequence>MDRRVDAAIAAAAGSLWRERSPDGGFTGGEPSGSVLATAGAIVALHAADPVGSAARVAAGAQWLRRHRGPDGGWGDPAATAVAIAALRCTGTSTVEVAGGLRRLLAMGGVAAVADTATAHLCRQFLDLAGLSDGTRPHRLPLELVLLDGLRRRRLGYRCVAFVATALLQEVTMPPPGPPRRWTLGRARAAAVDLLERVHDDEGRTGEFGAQPWQAALVCLGLARAGRAPHIVAATVGYLHRAARPDGGWPATTGPDLEGTAVALAALLTTRVAPADPTPRTDPVADALRHLAARTAPDAETSRSAPGPGAATAAPPGSGLAGPSGDRRGPADGPAARSADPDVRGFGDTPPGAGRVDAAVERRWPDGPAGGPGGLGSGGRDSGDARLAELLEWLRRSRRRTPFHLFDAPAGGWSRSTGKGWPSAAATAEVIVALAAAPGSADDPVLPGAARWLVGRRDRRGAWSPWVRDTSVAGEGPCPSVTARAVVALLAAGVPVTDPPLRHALRWLLAAQRPDGTFDRAGHRGRTLGTACVLEALAVAGLGAHPVAVRARDRLLEVQRADGSWGDGTAEETVWALLALLRAGVPADSNAVRWGVGWLLAAQRPDGTWPTVHIGQVAVTGNALRVLSRYRAAVPVPARDWAGA</sequence>
<name>A0A8J4DNT3_9ACTN</name>
<accession>A0A8J4DNT3</accession>
<gene>
    <name evidence="3" type="ORF">Val02_07130</name>
</gene>
<evidence type="ECO:0000256" key="1">
    <source>
        <dbReference type="SAM" id="MobiDB-lite"/>
    </source>
</evidence>
<evidence type="ECO:0000313" key="3">
    <source>
        <dbReference type="EMBL" id="GIJ43827.1"/>
    </source>
</evidence>
<reference evidence="3" key="1">
    <citation type="submission" date="2021-01" db="EMBL/GenBank/DDBJ databases">
        <title>Whole genome shotgun sequence of Virgisporangium aliadipatigenens NBRC 105644.</title>
        <authorList>
            <person name="Komaki H."/>
            <person name="Tamura T."/>
        </authorList>
    </citation>
    <scope>NUCLEOTIDE SEQUENCE</scope>
    <source>
        <strain evidence="3">NBRC 105644</strain>
    </source>
</reference>
<dbReference type="SMR" id="A0A8J4DNT3"/>
<dbReference type="InterPro" id="IPR008930">
    <property type="entry name" value="Terpenoid_cyclase/PrenylTrfase"/>
</dbReference>
<dbReference type="Gene3D" id="1.50.10.20">
    <property type="match status" value="3"/>
</dbReference>
<protein>
    <recommendedName>
        <fullName evidence="2">Squalene cyclase C-terminal domain-containing protein</fullName>
    </recommendedName>
</protein>
<dbReference type="Proteomes" id="UP000619260">
    <property type="component" value="Unassembled WGS sequence"/>
</dbReference>
<feature type="domain" description="Squalene cyclase C-terminal" evidence="2">
    <location>
        <begin position="426"/>
        <end position="525"/>
    </location>
</feature>
<feature type="region of interest" description="Disordered" evidence="1">
    <location>
        <begin position="295"/>
        <end position="383"/>
    </location>
</feature>
<dbReference type="AlphaFoldDB" id="A0A8J4DNT3"/>
<feature type="domain" description="Squalene cyclase C-terminal" evidence="2">
    <location>
        <begin position="529"/>
        <end position="613"/>
    </location>
</feature>
<keyword evidence="4" id="KW-1185">Reference proteome</keyword>
<dbReference type="EMBL" id="BOPF01000002">
    <property type="protein sequence ID" value="GIJ43827.1"/>
    <property type="molecule type" value="Genomic_DNA"/>
</dbReference>
<dbReference type="InterPro" id="IPR032696">
    <property type="entry name" value="SQ_cyclase_C"/>
</dbReference>
<dbReference type="RefSeq" id="WP_239151938.1">
    <property type="nucleotide sequence ID" value="NZ_BOPF01000002.1"/>
</dbReference>
<proteinExistence type="predicted"/>
<dbReference type="Pfam" id="PF13243">
    <property type="entry name" value="SQHop_cyclase_C"/>
    <property type="match status" value="2"/>
</dbReference>
<comment type="caution">
    <text evidence="3">The sequence shown here is derived from an EMBL/GenBank/DDBJ whole genome shotgun (WGS) entry which is preliminary data.</text>
</comment>
<dbReference type="CDD" id="cd00688">
    <property type="entry name" value="ISOPREN_C2_like"/>
    <property type="match status" value="1"/>
</dbReference>
<dbReference type="SUPFAM" id="SSF48239">
    <property type="entry name" value="Terpenoid cyclases/Protein prenyltransferases"/>
    <property type="match status" value="2"/>
</dbReference>
<feature type="compositionally biased region" description="Gly residues" evidence="1">
    <location>
        <begin position="368"/>
        <end position="380"/>
    </location>
</feature>